<dbReference type="RefSeq" id="XP_041406049.1">
    <property type="nucleotide sequence ID" value="XM_041550115.1"/>
</dbReference>
<feature type="transmembrane region" description="Helical" evidence="16">
    <location>
        <begin position="179"/>
        <end position="199"/>
    </location>
</feature>
<accession>A0A8H2VES3</accession>
<evidence type="ECO:0000256" key="5">
    <source>
        <dbReference type="ARBA" id="ARBA00022516"/>
    </source>
</evidence>
<dbReference type="EC" id="2.7.8.2" evidence="13"/>
<keyword evidence="5" id="KW-0444">Lipid biosynthesis</keyword>
<dbReference type="GO" id="GO:0016020">
    <property type="term" value="C:membrane"/>
    <property type="evidence" value="ECO:0007669"/>
    <property type="project" value="InterPro"/>
</dbReference>
<evidence type="ECO:0000256" key="4">
    <source>
        <dbReference type="ARBA" id="ARBA00010441"/>
    </source>
</evidence>
<name>A0A8H2VES3_9SACH</name>
<dbReference type="PROSITE" id="PS00379">
    <property type="entry name" value="CDP_ALCOHOL_P_TRANSF"/>
    <property type="match status" value="1"/>
</dbReference>
<keyword evidence="9 16" id="KW-0472">Membrane</keyword>
<evidence type="ECO:0000256" key="2">
    <source>
        <dbReference type="ARBA" id="ARBA00004127"/>
    </source>
</evidence>
<evidence type="ECO:0000256" key="11">
    <source>
        <dbReference type="ARBA" id="ARBA00023264"/>
    </source>
</evidence>
<feature type="transmembrane region" description="Helical" evidence="16">
    <location>
        <begin position="220"/>
        <end position="241"/>
    </location>
</feature>
<feature type="transmembrane region" description="Helical" evidence="16">
    <location>
        <begin position="287"/>
        <end position="305"/>
    </location>
</feature>
<evidence type="ECO:0000256" key="15">
    <source>
        <dbReference type="RuleBase" id="RU003750"/>
    </source>
</evidence>
<keyword evidence="11" id="KW-1208">Phospholipid metabolism</keyword>
<dbReference type="InterPro" id="IPR043130">
    <property type="entry name" value="CDP-OH_PTrfase_TM_dom"/>
</dbReference>
<comment type="catalytic activity">
    <reaction evidence="14">
        <text>CDP-N,N-dimethylethanolamine + a 1,2-diacyl-sn-glycerol = a 1,2-diacyl-sn-glycero-3-phospho-N,N-dimethylethanolamine + CMP + H(+)</text>
        <dbReference type="Rhea" id="RHEA:33775"/>
        <dbReference type="ChEBI" id="CHEBI:15378"/>
        <dbReference type="ChEBI" id="CHEBI:17815"/>
        <dbReference type="ChEBI" id="CHEBI:60377"/>
        <dbReference type="ChEBI" id="CHEBI:64572"/>
        <dbReference type="ChEBI" id="CHEBI:65117"/>
    </reaction>
    <physiologicalReaction direction="left-to-right" evidence="14">
        <dbReference type="Rhea" id="RHEA:33776"/>
    </physiologicalReaction>
</comment>
<comment type="pathway">
    <text evidence="12">Phospholipid metabolism; phosphatidylcholine biosynthesis; phosphatidylcholine from phosphocholine: step 2/2.</text>
</comment>
<dbReference type="GO" id="GO:0012505">
    <property type="term" value="C:endomembrane system"/>
    <property type="evidence" value="ECO:0007669"/>
    <property type="project" value="UniProtKB-SubCell"/>
</dbReference>
<sequence length="390" mass="44496">MGYFVPGRSIENLKHYKYQSEDRSIVSKIFLKPFWNTFVEIFPKWMAPNLVTLSGLGFIVINLIITLYYDPYLNKSMPHWVYLSNAIGLFLYQTFDGCDGVHARRTGQSSPLGELFDHSIDAINTTLSAYIFCSALGTGYGYKMIYSQFAVLTNFYLSTWEEYHTHVLFLSEMSGPVEGILAICFAYLATAIFGPDLIWHTTLATFKINDQQYVFETADSLLVVFTLGLIMNCYSASRNVIDHYRKEKSNLNMNFAVNQAMRGLSPYVLYVITVVLIVLVEKRFIDFSFILSIGSTVAFVVGRIIVNHLTRQEYPMYNISMFIPLSQLIAYFITINFTSGYRTDSIISALSWLGCGLSLGIHALFLNEIIYEFTTYLDVYALTIKHSKFV</sequence>
<evidence type="ECO:0000256" key="7">
    <source>
        <dbReference type="ARBA" id="ARBA00022692"/>
    </source>
</evidence>
<evidence type="ECO:0000256" key="1">
    <source>
        <dbReference type="ARBA" id="ARBA00001946"/>
    </source>
</evidence>
<evidence type="ECO:0000256" key="13">
    <source>
        <dbReference type="ARBA" id="ARBA00038987"/>
    </source>
</evidence>
<dbReference type="OrthoDB" id="196717at2759"/>
<evidence type="ECO:0000256" key="8">
    <source>
        <dbReference type="ARBA" id="ARBA00022989"/>
    </source>
</evidence>
<feature type="transmembrane region" description="Helical" evidence="16">
    <location>
        <begin position="317"/>
        <end position="337"/>
    </location>
</feature>
<evidence type="ECO:0000256" key="6">
    <source>
        <dbReference type="ARBA" id="ARBA00022679"/>
    </source>
</evidence>
<dbReference type="InterPro" id="IPR014472">
    <property type="entry name" value="CHOPT"/>
</dbReference>
<dbReference type="InterPro" id="IPR000462">
    <property type="entry name" value="CDP-OH_P_trans"/>
</dbReference>
<keyword evidence="10" id="KW-0594">Phospholipid biosynthesis</keyword>
<proteinExistence type="inferred from homology"/>
<keyword evidence="10" id="KW-0443">Lipid metabolism</keyword>
<dbReference type="Pfam" id="PF01066">
    <property type="entry name" value="CDP-OH_P_transf"/>
    <property type="match status" value="1"/>
</dbReference>
<evidence type="ECO:0000256" key="12">
    <source>
        <dbReference type="ARBA" id="ARBA00037890"/>
    </source>
</evidence>
<dbReference type="GeneID" id="64857192"/>
<feature type="transmembrane region" description="Helical" evidence="16">
    <location>
        <begin position="50"/>
        <end position="69"/>
    </location>
</feature>
<keyword evidence="18" id="KW-1185">Reference proteome</keyword>
<dbReference type="Proteomes" id="UP000644660">
    <property type="component" value="Unassembled WGS sequence"/>
</dbReference>
<reference evidence="17 18" key="1">
    <citation type="submission" date="2020-05" db="EMBL/GenBank/DDBJ databases">
        <authorList>
            <person name="Casaregola S."/>
            <person name="Devillers H."/>
            <person name="Grondin C."/>
        </authorList>
    </citation>
    <scope>NUCLEOTIDE SEQUENCE [LARGE SCALE GENOMIC DNA]</scope>
    <source>
        <strain evidence="17 18">CLIB 1767</strain>
    </source>
</reference>
<comment type="subcellular location">
    <subcellularLocation>
        <location evidence="2">Endomembrane system</location>
        <topology evidence="2">Multi-pass membrane protein</topology>
    </subcellularLocation>
</comment>
<comment type="cofactor">
    <cofactor evidence="1">
        <name>Mg(2+)</name>
        <dbReference type="ChEBI" id="CHEBI:18420"/>
    </cofactor>
</comment>
<dbReference type="PANTHER" id="PTHR10414">
    <property type="entry name" value="ETHANOLAMINEPHOSPHOTRANSFERASE"/>
    <property type="match status" value="1"/>
</dbReference>
<dbReference type="PIRSF" id="PIRSF015665">
    <property type="entry name" value="CHOPT"/>
    <property type="match status" value="1"/>
</dbReference>
<evidence type="ECO:0000313" key="18">
    <source>
        <dbReference type="Proteomes" id="UP000644660"/>
    </source>
</evidence>
<dbReference type="EMBL" id="CAEFZW010000004">
    <property type="protein sequence ID" value="CAB4254205.1"/>
    <property type="molecule type" value="Genomic_DNA"/>
</dbReference>
<dbReference type="PANTHER" id="PTHR10414:SF37">
    <property type="entry name" value="BB IN A BOXCAR, ISOFORM C"/>
    <property type="match status" value="1"/>
</dbReference>
<dbReference type="InterPro" id="IPR048254">
    <property type="entry name" value="CDP_ALCOHOL_P_TRANSF_CS"/>
</dbReference>
<organism evidence="17 18">
    <name type="scientific">Maudiozyma barnettii</name>
    <dbReference type="NCBI Taxonomy" id="61262"/>
    <lineage>
        <taxon>Eukaryota</taxon>
        <taxon>Fungi</taxon>
        <taxon>Dikarya</taxon>
        <taxon>Ascomycota</taxon>
        <taxon>Saccharomycotina</taxon>
        <taxon>Saccharomycetes</taxon>
        <taxon>Saccharomycetales</taxon>
        <taxon>Saccharomycetaceae</taxon>
        <taxon>Maudiozyma</taxon>
    </lineage>
</organism>
<feature type="transmembrane region" description="Helical" evidence="16">
    <location>
        <begin position="261"/>
        <end position="280"/>
    </location>
</feature>
<evidence type="ECO:0000256" key="9">
    <source>
        <dbReference type="ARBA" id="ARBA00023136"/>
    </source>
</evidence>
<dbReference type="AlphaFoldDB" id="A0A8H2VES3"/>
<dbReference type="Gene3D" id="1.20.120.1760">
    <property type="match status" value="1"/>
</dbReference>
<comment type="caution">
    <text evidence="17">The sequence shown here is derived from an EMBL/GenBank/DDBJ whole genome shotgun (WGS) entry which is preliminary data.</text>
</comment>
<keyword evidence="6 15" id="KW-0808">Transferase</keyword>
<dbReference type="FunFam" id="1.20.120.1760:FF:000012">
    <property type="entry name" value="sn-1,2-diacylglycerol cholinephosphotransferase"/>
    <property type="match status" value="1"/>
</dbReference>
<keyword evidence="8 16" id="KW-1133">Transmembrane helix</keyword>
<comment type="similarity">
    <text evidence="4 15">Belongs to the CDP-alcohol phosphatidyltransferase class-I family.</text>
</comment>
<evidence type="ECO:0000313" key="17">
    <source>
        <dbReference type="EMBL" id="CAB4254205.1"/>
    </source>
</evidence>
<gene>
    <name evidence="17" type="ORF">KABA2_04S00990</name>
</gene>
<evidence type="ECO:0000256" key="16">
    <source>
        <dbReference type="SAM" id="Phobius"/>
    </source>
</evidence>
<evidence type="ECO:0000256" key="14">
    <source>
        <dbReference type="ARBA" id="ARBA00051857"/>
    </source>
</evidence>
<dbReference type="GO" id="GO:0004142">
    <property type="term" value="F:diacylglycerol cholinephosphotransferase activity"/>
    <property type="evidence" value="ECO:0007669"/>
    <property type="project" value="UniProtKB-EC"/>
</dbReference>
<feature type="transmembrane region" description="Helical" evidence="16">
    <location>
        <begin position="349"/>
        <end position="370"/>
    </location>
</feature>
<evidence type="ECO:0000256" key="3">
    <source>
        <dbReference type="ARBA" id="ARBA00005189"/>
    </source>
</evidence>
<keyword evidence="7 16" id="KW-0812">Transmembrane</keyword>
<comment type="pathway">
    <text evidence="3">Lipid metabolism.</text>
</comment>
<protein>
    <recommendedName>
        <fullName evidence="13">diacylglycerol cholinephosphotransferase</fullName>
        <ecNumber evidence="13">2.7.8.2</ecNumber>
    </recommendedName>
</protein>
<evidence type="ECO:0000256" key="10">
    <source>
        <dbReference type="ARBA" id="ARBA00023209"/>
    </source>
</evidence>